<proteinExistence type="predicted"/>
<keyword evidence="1" id="KW-0472">Membrane</keyword>
<dbReference type="STRING" id="587636.SAMN05216199_2447"/>
<dbReference type="AlphaFoldDB" id="A0A1H9VMR5"/>
<evidence type="ECO:0000313" key="2">
    <source>
        <dbReference type="EMBL" id="SES22995.1"/>
    </source>
</evidence>
<evidence type="ECO:0000256" key="1">
    <source>
        <dbReference type="SAM" id="Phobius"/>
    </source>
</evidence>
<feature type="transmembrane region" description="Helical" evidence="1">
    <location>
        <begin position="138"/>
        <end position="157"/>
    </location>
</feature>
<organism evidence="2 3">
    <name type="scientific">Pedococcus cremeus</name>
    <dbReference type="NCBI Taxonomy" id="587636"/>
    <lineage>
        <taxon>Bacteria</taxon>
        <taxon>Bacillati</taxon>
        <taxon>Actinomycetota</taxon>
        <taxon>Actinomycetes</taxon>
        <taxon>Micrococcales</taxon>
        <taxon>Intrasporangiaceae</taxon>
        <taxon>Pedococcus</taxon>
    </lineage>
</organism>
<protein>
    <submittedName>
        <fullName evidence="2">Uncharacterized protein</fullName>
    </submittedName>
</protein>
<dbReference type="OrthoDB" id="161967at2"/>
<evidence type="ECO:0000313" key="3">
    <source>
        <dbReference type="Proteomes" id="UP000199019"/>
    </source>
</evidence>
<keyword evidence="3" id="KW-1185">Reference proteome</keyword>
<sequence length="159" mass="16573">MTVLQTVAGGLVGTVVLTSVLRAATELHLTRIDLPFLLGTAVTADRTRAKALGYALHLLFGELFALVYLALFAAVGRHDWWLGALFGAGHGVFAGTALINVLLPLVHPRMGNDVSDATEVALMEAPGFLGRNYGPQTATVGLAAHVLFGVTVALFLGPG</sequence>
<reference evidence="3" key="1">
    <citation type="submission" date="2016-10" db="EMBL/GenBank/DDBJ databases">
        <authorList>
            <person name="Varghese N."/>
            <person name="Submissions S."/>
        </authorList>
    </citation>
    <scope>NUCLEOTIDE SEQUENCE [LARGE SCALE GENOMIC DNA]</scope>
    <source>
        <strain evidence="3">CGMCC 1.6963</strain>
    </source>
</reference>
<keyword evidence="1" id="KW-1133">Transmembrane helix</keyword>
<dbReference type="Proteomes" id="UP000199019">
    <property type="component" value="Unassembled WGS sequence"/>
</dbReference>
<keyword evidence="1" id="KW-0812">Transmembrane</keyword>
<accession>A0A1H9VMR5</accession>
<feature type="transmembrane region" description="Helical" evidence="1">
    <location>
        <begin position="80"/>
        <end position="103"/>
    </location>
</feature>
<name>A0A1H9VMR5_9MICO</name>
<gene>
    <name evidence="2" type="ORF">SAMN05216199_2447</name>
</gene>
<feature type="transmembrane region" description="Helical" evidence="1">
    <location>
        <begin position="54"/>
        <end position="73"/>
    </location>
</feature>
<dbReference type="EMBL" id="FOHB01000004">
    <property type="protein sequence ID" value="SES22995.1"/>
    <property type="molecule type" value="Genomic_DNA"/>
</dbReference>
<dbReference type="RefSeq" id="WP_091758504.1">
    <property type="nucleotide sequence ID" value="NZ_FOHB01000004.1"/>
</dbReference>